<protein>
    <submittedName>
        <fullName evidence="3">Uncharacterized protein</fullName>
    </submittedName>
</protein>
<keyword evidence="4" id="KW-1185">Reference proteome</keyword>
<accession>A0ABP0NZI7</accession>
<comment type="caution">
    <text evidence="3">The sequence shown here is derived from an EMBL/GenBank/DDBJ whole genome shotgun (WGS) entry which is preliminary data.</text>
</comment>
<dbReference type="EMBL" id="CAXAMN010022295">
    <property type="protein sequence ID" value="CAK9068132.1"/>
    <property type="molecule type" value="Genomic_DNA"/>
</dbReference>
<evidence type="ECO:0000313" key="4">
    <source>
        <dbReference type="Proteomes" id="UP001642484"/>
    </source>
</evidence>
<feature type="compositionally biased region" description="Low complexity" evidence="1">
    <location>
        <begin position="95"/>
        <end position="104"/>
    </location>
</feature>
<sequence length="116" mass="12755">MPGDDGLAQMRLGFRKALARRLFELEGAGGRYSPEERSAFENGYRAAVQDVLVMVGAGLAGMAFLTVCLSPSLYQKVREMVRPWVVRQVESRPWALSRPSALSLRRSDQDGVAPTA</sequence>
<feature type="region of interest" description="Disordered" evidence="1">
    <location>
        <begin position="94"/>
        <end position="116"/>
    </location>
</feature>
<gene>
    <name evidence="3" type="ORF">CCMP2556_LOCUS33464</name>
</gene>
<keyword evidence="2" id="KW-1133">Transmembrane helix</keyword>
<proteinExistence type="predicted"/>
<name>A0ABP0NZI7_9DINO</name>
<organism evidence="3 4">
    <name type="scientific">Durusdinium trenchii</name>
    <dbReference type="NCBI Taxonomy" id="1381693"/>
    <lineage>
        <taxon>Eukaryota</taxon>
        <taxon>Sar</taxon>
        <taxon>Alveolata</taxon>
        <taxon>Dinophyceae</taxon>
        <taxon>Suessiales</taxon>
        <taxon>Symbiodiniaceae</taxon>
        <taxon>Durusdinium</taxon>
    </lineage>
</organism>
<evidence type="ECO:0000256" key="1">
    <source>
        <dbReference type="SAM" id="MobiDB-lite"/>
    </source>
</evidence>
<reference evidence="3 4" key="1">
    <citation type="submission" date="2024-02" db="EMBL/GenBank/DDBJ databases">
        <authorList>
            <person name="Chen Y."/>
            <person name="Shah S."/>
            <person name="Dougan E. K."/>
            <person name="Thang M."/>
            <person name="Chan C."/>
        </authorList>
    </citation>
    <scope>NUCLEOTIDE SEQUENCE [LARGE SCALE GENOMIC DNA]</scope>
</reference>
<evidence type="ECO:0000256" key="2">
    <source>
        <dbReference type="SAM" id="Phobius"/>
    </source>
</evidence>
<evidence type="ECO:0000313" key="3">
    <source>
        <dbReference type="EMBL" id="CAK9068132.1"/>
    </source>
</evidence>
<keyword evidence="2" id="KW-0812">Transmembrane</keyword>
<dbReference type="Proteomes" id="UP001642484">
    <property type="component" value="Unassembled WGS sequence"/>
</dbReference>
<keyword evidence="2" id="KW-0472">Membrane</keyword>
<feature type="transmembrane region" description="Helical" evidence="2">
    <location>
        <begin position="51"/>
        <end position="74"/>
    </location>
</feature>